<evidence type="ECO:0000259" key="2">
    <source>
        <dbReference type="PROSITE" id="PS50888"/>
    </source>
</evidence>
<sequence length="351" mass="40257">MPIHSNANNSEDKVSNGDPILTFDEWMLSNSETDLTNTKFNTQDINNNGTIDENRIRKTQSSNNVPSGNLKSVNVVDSSSFNSSSGSWFEPLENILSPDVSSNSSKNSTPKGVKNGESNSNNNNSNRMFNRMNANSFYQNSNNYNNIEEFASSLNNDLNPRIKRENEPQPFSPGLPAFPLVNYEISQKYLENMNNHNDSNNNNNNNDNNNIQQISAIRENTEKRKYARKKLTDHQKEAHNKIEKRYRNNINTKITQLQQIIPWVASEQTSFVADEYNEDNVSQDNLNNIQFAQMNDITGGETPRLNKSMILEKAVDYILYLQNNERLYELEVQRLKMEVDSLKRRLNNNAQ</sequence>
<dbReference type="SUPFAM" id="SSF47459">
    <property type="entry name" value="HLH, helix-loop-helix DNA-binding domain"/>
    <property type="match status" value="1"/>
</dbReference>
<name>G8BWN4_TETPH</name>
<keyword evidence="4" id="KW-1185">Reference proteome</keyword>
<dbReference type="AlphaFoldDB" id="G8BWN4"/>
<dbReference type="HOGENOM" id="CLU_067895_0_0_1"/>
<dbReference type="PANTHER" id="PTHR47336">
    <property type="entry name" value="TRANSCRIPTION FACTOR HMS1-RELATED"/>
    <property type="match status" value="1"/>
</dbReference>
<dbReference type="SMART" id="SM00353">
    <property type="entry name" value="HLH"/>
    <property type="match status" value="1"/>
</dbReference>
<dbReference type="GeneID" id="11534198"/>
<evidence type="ECO:0000313" key="3">
    <source>
        <dbReference type="EMBL" id="CCE64485.1"/>
    </source>
</evidence>
<dbReference type="Gene3D" id="4.10.280.10">
    <property type="entry name" value="Helix-loop-helix DNA-binding domain"/>
    <property type="match status" value="1"/>
</dbReference>
<feature type="domain" description="BHLH" evidence="2">
    <location>
        <begin position="234"/>
        <end position="321"/>
    </location>
</feature>
<dbReference type="STRING" id="1071381.G8BWN4"/>
<dbReference type="KEGG" id="tpf:TPHA_0H02820"/>
<dbReference type="Pfam" id="PF00010">
    <property type="entry name" value="HLH"/>
    <property type="match status" value="1"/>
</dbReference>
<dbReference type="InterPro" id="IPR011598">
    <property type="entry name" value="bHLH_dom"/>
</dbReference>
<evidence type="ECO:0000313" key="4">
    <source>
        <dbReference type="Proteomes" id="UP000005666"/>
    </source>
</evidence>
<dbReference type="eggNOG" id="KOG2588">
    <property type="taxonomic scope" value="Eukaryota"/>
</dbReference>
<protein>
    <recommendedName>
        <fullName evidence="2">BHLH domain-containing protein</fullName>
    </recommendedName>
</protein>
<dbReference type="Proteomes" id="UP000005666">
    <property type="component" value="Chromosome 8"/>
</dbReference>
<dbReference type="PANTHER" id="PTHR47336:SF3">
    <property type="entry name" value="SERINE-RICH PROTEIN TYE7"/>
    <property type="match status" value="1"/>
</dbReference>
<evidence type="ECO:0000256" key="1">
    <source>
        <dbReference type="SAM" id="MobiDB-lite"/>
    </source>
</evidence>
<reference evidence="3 4" key="1">
    <citation type="journal article" date="2011" name="Proc. Natl. Acad. Sci. U.S.A.">
        <title>Evolutionary erosion of yeast sex chromosomes by mating-type switching accidents.</title>
        <authorList>
            <person name="Gordon J.L."/>
            <person name="Armisen D."/>
            <person name="Proux-Wera E."/>
            <person name="Oheigeartaigh S.S."/>
            <person name="Byrne K.P."/>
            <person name="Wolfe K.H."/>
        </authorList>
    </citation>
    <scope>NUCLEOTIDE SEQUENCE [LARGE SCALE GENOMIC DNA]</scope>
    <source>
        <strain evidence="4">ATCC 24235 / CBS 4417 / NBRC 1672 / NRRL Y-8282 / UCD 70-5</strain>
    </source>
</reference>
<dbReference type="InterPro" id="IPR052099">
    <property type="entry name" value="Regulatory_TF_Diverse"/>
</dbReference>
<dbReference type="EMBL" id="HE612863">
    <property type="protein sequence ID" value="CCE64485.1"/>
    <property type="molecule type" value="Genomic_DNA"/>
</dbReference>
<dbReference type="RefSeq" id="XP_003686919.1">
    <property type="nucleotide sequence ID" value="XM_003686871.1"/>
</dbReference>
<dbReference type="OrthoDB" id="2133190at2759"/>
<organism evidence="3 4">
    <name type="scientific">Tetrapisispora phaffii (strain ATCC 24235 / CBS 4417 / NBRC 1672 / NRRL Y-8282 / UCD 70-5)</name>
    <name type="common">Yeast</name>
    <name type="synonym">Fabospora phaffii</name>
    <dbReference type="NCBI Taxonomy" id="1071381"/>
    <lineage>
        <taxon>Eukaryota</taxon>
        <taxon>Fungi</taxon>
        <taxon>Dikarya</taxon>
        <taxon>Ascomycota</taxon>
        <taxon>Saccharomycotina</taxon>
        <taxon>Saccharomycetes</taxon>
        <taxon>Saccharomycetales</taxon>
        <taxon>Saccharomycetaceae</taxon>
        <taxon>Tetrapisispora</taxon>
    </lineage>
</organism>
<dbReference type="PROSITE" id="PS50888">
    <property type="entry name" value="BHLH"/>
    <property type="match status" value="1"/>
</dbReference>
<dbReference type="GO" id="GO:0046983">
    <property type="term" value="F:protein dimerization activity"/>
    <property type="evidence" value="ECO:0007669"/>
    <property type="project" value="InterPro"/>
</dbReference>
<proteinExistence type="predicted"/>
<dbReference type="OMA" id="IXSASSS"/>
<dbReference type="CDD" id="cd11395">
    <property type="entry name" value="bHLHzip_SREBP_like"/>
    <property type="match status" value="1"/>
</dbReference>
<gene>
    <name evidence="3" type="primary">TPHA0H02820</name>
    <name evidence="3" type="ordered locus">TPHA_0H02820</name>
</gene>
<accession>G8BWN4</accession>
<dbReference type="InterPro" id="IPR036638">
    <property type="entry name" value="HLH_DNA-bd_sf"/>
</dbReference>
<feature type="region of interest" description="Disordered" evidence="1">
    <location>
        <begin position="97"/>
        <end position="125"/>
    </location>
</feature>